<feature type="domain" description="Outer membrane protein beta-barrel" evidence="3">
    <location>
        <begin position="7"/>
        <end position="187"/>
    </location>
</feature>
<dbReference type="RefSeq" id="WP_034775614.1">
    <property type="nucleotide sequence ID" value="NZ_JPER01000003.1"/>
</dbReference>
<dbReference type="AlphaFoldDB" id="A0A094IV53"/>
<dbReference type="STRING" id="435908.IDSA_07965"/>
<evidence type="ECO:0000259" key="3">
    <source>
        <dbReference type="Pfam" id="PF13505"/>
    </source>
</evidence>
<dbReference type="SUPFAM" id="SSF56925">
    <property type="entry name" value="OMPA-like"/>
    <property type="match status" value="1"/>
</dbReference>
<dbReference type="eggNOG" id="COG3637">
    <property type="taxonomic scope" value="Bacteria"/>
</dbReference>
<dbReference type="InterPro" id="IPR011250">
    <property type="entry name" value="OMP/PagP_B-barrel"/>
</dbReference>
<evidence type="ECO:0000313" key="4">
    <source>
        <dbReference type="EMBL" id="KFZ30997.1"/>
    </source>
</evidence>
<evidence type="ECO:0000256" key="1">
    <source>
        <dbReference type="ARBA" id="ARBA00022729"/>
    </source>
</evidence>
<gene>
    <name evidence="4" type="ORF">IDSA_07965</name>
</gene>
<feature type="signal peptide" evidence="2">
    <location>
        <begin position="1"/>
        <end position="20"/>
    </location>
</feature>
<organism evidence="4 5">
    <name type="scientific">Pseudidiomarina salinarum</name>
    <dbReference type="NCBI Taxonomy" id="435908"/>
    <lineage>
        <taxon>Bacteria</taxon>
        <taxon>Pseudomonadati</taxon>
        <taxon>Pseudomonadota</taxon>
        <taxon>Gammaproteobacteria</taxon>
        <taxon>Alteromonadales</taxon>
        <taxon>Idiomarinaceae</taxon>
        <taxon>Pseudidiomarina</taxon>
    </lineage>
</organism>
<dbReference type="Gene3D" id="2.40.160.20">
    <property type="match status" value="1"/>
</dbReference>
<comment type="caution">
    <text evidence="4">The sequence shown here is derived from an EMBL/GenBank/DDBJ whole genome shotgun (WGS) entry which is preliminary data.</text>
</comment>
<accession>A0A094IV53</accession>
<sequence>MKRILIASAITAALSAPAMAQNTPSFDFVSADYQRVDSFGEDFDGFGADFSRSLTPNVFVEGAVAFFSESGVDLDNYDIGLGYRHALSSQTHAYGVVSAIHTNVEFDSPGFMHTDDTGWGLAAGVRHRLNDMVELDARLQHIDIFDDSDIGARIGAKFFRGVWSFDVGYNHQDSENSSVNLGVSYHF</sequence>
<dbReference type="Pfam" id="PF13505">
    <property type="entry name" value="OMP_b-brl"/>
    <property type="match status" value="1"/>
</dbReference>
<proteinExistence type="predicted"/>
<protein>
    <recommendedName>
        <fullName evidence="3">Outer membrane protein beta-barrel domain-containing protein</fullName>
    </recommendedName>
</protein>
<dbReference type="EMBL" id="JPER01000003">
    <property type="protein sequence ID" value="KFZ30997.1"/>
    <property type="molecule type" value="Genomic_DNA"/>
</dbReference>
<name>A0A094IV53_9GAMM</name>
<keyword evidence="5" id="KW-1185">Reference proteome</keyword>
<dbReference type="OrthoDB" id="6241169at2"/>
<reference evidence="4 5" key="1">
    <citation type="submission" date="2014-06" db="EMBL/GenBank/DDBJ databases">
        <title>The draft genome sequence of Idiomarina salinarum ISL-52.</title>
        <authorList>
            <person name="Du J."/>
            <person name="Shao Z."/>
        </authorList>
    </citation>
    <scope>NUCLEOTIDE SEQUENCE [LARGE SCALE GENOMIC DNA]</scope>
    <source>
        <strain evidence="4 5">ISL-52</strain>
    </source>
</reference>
<feature type="chain" id="PRO_5001900337" description="Outer membrane protein beta-barrel domain-containing protein" evidence="2">
    <location>
        <begin position="21"/>
        <end position="187"/>
    </location>
</feature>
<evidence type="ECO:0000313" key="5">
    <source>
        <dbReference type="Proteomes" id="UP000054363"/>
    </source>
</evidence>
<evidence type="ECO:0000256" key="2">
    <source>
        <dbReference type="SAM" id="SignalP"/>
    </source>
</evidence>
<dbReference type="Proteomes" id="UP000054363">
    <property type="component" value="Unassembled WGS sequence"/>
</dbReference>
<dbReference type="InterPro" id="IPR027385">
    <property type="entry name" value="Beta-barrel_OMP"/>
</dbReference>
<keyword evidence="1 2" id="KW-0732">Signal</keyword>